<dbReference type="PANTHER" id="PTHR35870:SF7">
    <property type="entry name" value="BAEYER-VILLIGER OXIDASE MDPL"/>
    <property type="match status" value="1"/>
</dbReference>
<reference evidence="3" key="1">
    <citation type="submission" date="2023-02" db="EMBL/GenBank/DDBJ databases">
        <authorList>
            <person name="Palmer J.M."/>
        </authorList>
    </citation>
    <scope>NUCLEOTIDE SEQUENCE</scope>
    <source>
        <strain evidence="3">FW57</strain>
    </source>
</reference>
<dbReference type="GO" id="GO:0016491">
    <property type="term" value="F:oxidoreductase activity"/>
    <property type="evidence" value="ECO:0007669"/>
    <property type="project" value="UniProtKB-KW"/>
</dbReference>
<dbReference type="EMBL" id="JAHCVI010000002">
    <property type="protein sequence ID" value="KAG7289381.1"/>
    <property type="molecule type" value="Genomic_DNA"/>
</dbReference>
<evidence type="ECO:0000313" key="3">
    <source>
        <dbReference type="EMBL" id="KAG7289381.1"/>
    </source>
</evidence>
<evidence type="ECO:0000313" key="4">
    <source>
        <dbReference type="Proteomes" id="UP001197093"/>
    </source>
</evidence>
<dbReference type="AlphaFoldDB" id="A0AAD4HZZ6"/>
<keyword evidence="4" id="KW-1185">Reference proteome</keyword>
<evidence type="ECO:0008006" key="5">
    <source>
        <dbReference type="Google" id="ProtNLM"/>
    </source>
</evidence>
<dbReference type="PANTHER" id="PTHR35870">
    <property type="entry name" value="PROTEIN, PUTATIVE (AFU_ORTHOLOGUE AFUA_5G03330)-RELATED"/>
    <property type="match status" value="1"/>
</dbReference>
<gene>
    <name evidence="3" type="ORF">NEMBOFW57_005751</name>
</gene>
<comment type="caution">
    <text evidence="3">The sequence shown here is derived from an EMBL/GenBank/DDBJ whole genome shotgun (WGS) entry which is preliminary data.</text>
</comment>
<accession>A0AAD4HZZ6</accession>
<keyword evidence="1" id="KW-0560">Oxidoreductase</keyword>
<organism evidence="3 4">
    <name type="scientific">Staphylotrichum longicolle</name>
    <dbReference type="NCBI Taxonomy" id="669026"/>
    <lineage>
        <taxon>Eukaryota</taxon>
        <taxon>Fungi</taxon>
        <taxon>Dikarya</taxon>
        <taxon>Ascomycota</taxon>
        <taxon>Pezizomycotina</taxon>
        <taxon>Sordariomycetes</taxon>
        <taxon>Sordariomycetidae</taxon>
        <taxon>Sordariales</taxon>
        <taxon>Chaetomiaceae</taxon>
        <taxon>Staphylotrichum</taxon>
    </lineage>
</organism>
<evidence type="ECO:0000256" key="2">
    <source>
        <dbReference type="SAM" id="MobiDB-lite"/>
    </source>
</evidence>
<protein>
    <recommendedName>
        <fullName evidence="5">Oxidoreductase AflY</fullName>
    </recommendedName>
</protein>
<dbReference type="Proteomes" id="UP001197093">
    <property type="component" value="Unassembled WGS sequence"/>
</dbReference>
<dbReference type="InterPro" id="IPR025337">
    <property type="entry name" value="Questin_oxidase-like"/>
</dbReference>
<evidence type="ECO:0000256" key="1">
    <source>
        <dbReference type="ARBA" id="ARBA00023002"/>
    </source>
</evidence>
<sequence length="453" mass="51211">MTLDLDFHLPSSRPPLGRVVSPPPESNSTASHLLRENHTRFHVYFRNVAGHNHTAHAVLTTLALGGTPEDLHRAYEEYAFLQRPLRAVDWDDVREMQRSEKAFRANMQQQDMYPNYLALFTQEIEAQQGDWQAVVTKHCFARTELADFMFAQLFEGLYHPFIHMGLGVEFGLAGVVAEGLAHTASHDPMRVWPFFVMAEKLAAAEKGKGKERRPLVELYGEVRANSTLRNAPRAADGPWRLRDGIIGQVLEEMAQVAAQFWVEPTEEDVERATAEMISCAAWACGAAEGPRGQRKIDFFLMHCVTSSLVVTAMVRQPWIKIADKARLVEWKTRLDLAWYAASAAPVLREENVVGYEPTLSKGLDWEALYKTAREQHDDGHITKYMRAIKNGEDATAPYEREPNAASFLPIRGESWLRLAQFCHDTTTGPLKAENKWVFGIGYEEMWGTVPAFV</sequence>
<feature type="region of interest" description="Disordered" evidence="2">
    <location>
        <begin position="9"/>
        <end position="30"/>
    </location>
</feature>
<dbReference type="Pfam" id="PF14027">
    <property type="entry name" value="Questin_oxidase"/>
    <property type="match status" value="1"/>
</dbReference>
<proteinExistence type="predicted"/>
<name>A0AAD4HZZ6_9PEZI</name>